<name>A0A0L0G6J8_9EUKA</name>
<keyword evidence="4" id="KW-1185">Reference proteome</keyword>
<feature type="non-terminal residue" evidence="3">
    <location>
        <position position="203"/>
    </location>
</feature>
<evidence type="ECO:0000313" key="3">
    <source>
        <dbReference type="EMBL" id="KNC84640.1"/>
    </source>
</evidence>
<dbReference type="STRING" id="667725.A0A0L0G6J8"/>
<gene>
    <name evidence="3" type="ORF">SARC_03131</name>
</gene>
<dbReference type="GO" id="GO:0031509">
    <property type="term" value="P:subtelomeric heterochromatin formation"/>
    <property type="evidence" value="ECO:0007669"/>
    <property type="project" value="TreeGrafter"/>
</dbReference>
<feature type="domain" description="WAC" evidence="2">
    <location>
        <begin position="22"/>
        <end position="129"/>
    </location>
</feature>
<evidence type="ECO:0000313" key="4">
    <source>
        <dbReference type="Proteomes" id="UP000054560"/>
    </source>
</evidence>
<reference evidence="3 4" key="1">
    <citation type="submission" date="2011-02" db="EMBL/GenBank/DDBJ databases">
        <title>The Genome Sequence of Sphaeroforma arctica JP610.</title>
        <authorList>
            <consortium name="The Broad Institute Genome Sequencing Platform"/>
            <person name="Russ C."/>
            <person name="Cuomo C."/>
            <person name="Young S.K."/>
            <person name="Zeng Q."/>
            <person name="Gargeya S."/>
            <person name="Alvarado L."/>
            <person name="Berlin A."/>
            <person name="Chapman S.B."/>
            <person name="Chen Z."/>
            <person name="Freedman E."/>
            <person name="Gellesch M."/>
            <person name="Goldberg J."/>
            <person name="Griggs A."/>
            <person name="Gujja S."/>
            <person name="Heilman E."/>
            <person name="Heiman D."/>
            <person name="Howarth C."/>
            <person name="Mehta T."/>
            <person name="Neiman D."/>
            <person name="Pearson M."/>
            <person name="Roberts A."/>
            <person name="Saif S."/>
            <person name="Shea T."/>
            <person name="Shenoy N."/>
            <person name="Sisk P."/>
            <person name="Stolte C."/>
            <person name="Sykes S."/>
            <person name="White J."/>
            <person name="Yandava C."/>
            <person name="Burger G."/>
            <person name="Gray M.W."/>
            <person name="Holland P.W.H."/>
            <person name="King N."/>
            <person name="Lang F.B.F."/>
            <person name="Roger A.J."/>
            <person name="Ruiz-Trillo I."/>
            <person name="Haas B."/>
            <person name="Nusbaum C."/>
            <person name="Birren B."/>
        </authorList>
    </citation>
    <scope>NUCLEOTIDE SEQUENCE [LARGE SCALE GENOMIC DNA]</scope>
    <source>
        <strain evidence="3 4">JP610</strain>
    </source>
</reference>
<dbReference type="eggNOG" id="KOG1245">
    <property type="taxonomic scope" value="Eukaryota"/>
</dbReference>
<keyword evidence="1" id="KW-0539">Nucleus</keyword>
<protein>
    <recommendedName>
        <fullName evidence="2">WAC domain-containing protein</fullName>
    </recommendedName>
</protein>
<organism evidence="3 4">
    <name type="scientific">Sphaeroforma arctica JP610</name>
    <dbReference type="NCBI Taxonomy" id="667725"/>
    <lineage>
        <taxon>Eukaryota</taxon>
        <taxon>Ichthyosporea</taxon>
        <taxon>Ichthyophonida</taxon>
        <taxon>Sphaeroforma</taxon>
    </lineage>
</organism>
<comment type="subcellular location">
    <subcellularLocation>
        <location evidence="1">Nucleus</location>
    </subcellularLocation>
</comment>
<dbReference type="PROSITE" id="PS51136">
    <property type="entry name" value="WAC"/>
    <property type="match status" value="1"/>
</dbReference>
<dbReference type="PANTHER" id="PTHR32075:SF6">
    <property type="entry name" value="ISWI CHROMATIN-REMODELING COMPLEX SUBUNIT YPL216W-RELATED"/>
    <property type="match status" value="1"/>
</dbReference>
<evidence type="ECO:0000259" key="2">
    <source>
        <dbReference type="PROSITE" id="PS51136"/>
    </source>
</evidence>
<dbReference type="PANTHER" id="PTHR32075">
    <property type="entry name" value="ISWI CHROMATIN-REMODELING COMPLEX SUBUNIT YPL216W-RELATED"/>
    <property type="match status" value="1"/>
</dbReference>
<dbReference type="RefSeq" id="XP_014158542.1">
    <property type="nucleotide sequence ID" value="XM_014303067.1"/>
</dbReference>
<evidence type="ECO:0000256" key="1">
    <source>
        <dbReference type="PROSITE-ProRule" id="PRU00475"/>
    </source>
</evidence>
<dbReference type="GO" id="GO:0000781">
    <property type="term" value="C:chromosome, telomeric region"/>
    <property type="evidence" value="ECO:0007669"/>
    <property type="project" value="GOC"/>
</dbReference>
<sequence length="203" mass="22756">MPLLKRTKWDLLPMPTDIPDEQMVYCIKFTGEVFVDYEAYLERVYEYMCGQWTCALTGKTGFSYEEALENERVAAEKLNQFPETHLKPVLEAVHHAVGNIESVVDMVYNRYKRELCVDEKVQYRAPGAKSLQATVVTGVHIVPTTKSQAPSPAPEMPDAVEDIKAEATVIANRNNANDVITISDDETPLGNAVVNGKKHKVKK</sequence>
<proteinExistence type="predicted"/>
<dbReference type="GeneID" id="25903635"/>
<accession>A0A0L0G6J8</accession>
<dbReference type="Pfam" id="PF10537">
    <property type="entry name" value="WAC_Acf1_DNA_bd"/>
    <property type="match status" value="1"/>
</dbReference>
<dbReference type="OrthoDB" id="332390at2759"/>
<dbReference type="AlphaFoldDB" id="A0A0L0G6J8"/>
<dbReference type="Proteomes" id="UP000054560">
    <property type="component" value="Unassembled WGS sequence"/>
</dbReference>
<dbReference type="GO" id="GO:0005634">
    <property type="term" value="C:nucleus"/>
    <property type="evidence" value="ECO:0007669"/>
    <property type="project" value="UniProtKB-SubCell"/>
</dbReference>
<dbReference type="InterPro" id="IPR013136">
    <property type="entry name" value="WSTF_Acf1_Cbp146"/>
</dbReference>
<dbReference type="EMBL" id="KQ241750">
    <property type="protein sequence ID" value="KNC84640.1"/>
    <property type="molecule type" value="Genomic_DNA"/>
</dbReference>